<feature type="compositionally biased region" description="Polar residues" evidence="1">
    <location>
        <begin position="339"/>
        <end position="358"/>
    </location>
</feature>
<feature type="compositionally biased region" description="Basic and acidic residues" evidence="1">
    <location>
        <begin position="7"/>
        <end position="33"/>
    </location>
</feature>
<accession>A0A8H3UDE6</accession>
<proteinExistence type="predicted"/>
<sequence length="480" mass="54668">MSTSPNRRSESETSERSWTDGEKTFVGEEETQRSLNEKKRRLVIDVRVAYLTLMFPERTRDGLHDQAQAEYEEFAAKSDDPEGKWSPASFHDETVGLQQAALETSQGRIWTLEEQAGRDREAILELYRELEAARDWIEEFSKGGREQDIVITKLKEALRVTREENSKLEMEDGRLKRVIVKLEKRLRTRAEEDGRFNVESLVDERPGEVVVEYRDLPVVEQREDLIVQQPVRSFEDKTNFERLRETFDKQTRGALIKQLENSVGNPFVNQLSAISKKSTLESPLAKQMEKMDFEDPEIKLPNEILDAIVADQPEGLKVEGSEGMDVITDMKINTRNTENMEGTTDDAISSGDTVSNEAPASKQDVVSEKDAISKQKISLKKRITTEKHLISKGDTSSEEDASTKAEDTGLETTKHQKMTPEQEDALFEAEFRHKATKLKARGWWDDTKVENEHVECTAAEDPKLTAQEDTLKAEAASNRN</sequence>
<evidence type="ECO:0000313" key="3">
    <source>
        <dbReference type="Proteomes" id="UP000433883"/>
    </source>
</evidence>
<reference evidence="2 3" key="1">
    <citation type="submission" date="2019-11" db="EMBL/GenBank/DDBJ databases">
        <title>Venturia inaequalis Genome Resource.</title>
        <authorList>
            <person name="Lichtner F.J."/>
        </authorList>
    </citation>
    <scope>NUCLEOTIDE SEQUENCE [LARGE SCALE GENOMIC DNA]</scope>
    <source>
        <strain evidence="2">Bline_iso_100314</strain>
    </source>
</reference>
<protein>
    <submittedName>
        <fullName evidence="2">Uncharacterized protein</fullName>
    </submittedName>
</protein>
<feature type="region of interest" description="Disordered" evidence="1">
    <location>
        <begin position="458"/>
        <end position="480"/>
    </location>
</feature>
<evidence type="ECO:0000256" key="1">
    <source>
        <dbReference type="SAM" id="MobiDB-lite"/>
    </source>
</evidence>
<evidence type="ECO:0000313" key="2">
    <source>
        <dbReference type="EMBL" id="KAE9968477.1"/>
    </source>
</evidence>
<name>A0A8H3UDE6_VENIN</name>
<feature type="region of interest" description="Disordered" evidence="1">
    <location>
        <begin position="339"/>
        <end position="371"/>
    </location>
</feature>
<comment type="caution">
    <text evidence="2">The sequence shown here is derived from an EMBL/GenBank/DDBJ whole genome shotgun (WGS) entry which is preliminary data.</text>
</comment>
<dbReference type="Proteomes" id="UP000433883">
    <property type="component" value="Unassembled WGS sequence"/>
</dbReference>
<feature type="compositionally biased region" description="Basic and acidic residues" evidence="1">
    <location>
        <begin position="401"/>
        <end position="420"/>
    </location>
</feature>
<dbReference type="EMBL" id="WNWQ01000411">
    <property type="protein sequence ID" value="KAE9968477.1"/>
    <property type="molecule type" value="Genomic_DNA"/>
</dbReference>
<feature type="region of interest" description="Disordered" evidence="1">
    <location>
        <begin position="383"/>
        <end position="422"/>
    </location>
</feature>
<gene>
    <name evidence="2" type="ORF">BLS_005856</name>
</gene>
<dbReference type="AlphaFoldDB" id="A0A8H3UDE6"/>
<organism evidence="2 3">
    <name type="scientific">Venturia inaequalis</name>
    <name type="common">Apple scab fungus</name>
    <dbReference type="NCBI Taxonomy" id="5025"/>
    <lineage>
        <taxon>Eukaryota</taxon>
        <taxon>Fungi</taxon>
        <taxon>Dikarya</taxon>
        <taxon>Ascomycota</taxon>
        <taxon>Pezizomycotina</taxon>
        <taxon>Dothideomycetes</taxon>
        <taxon>Pleosporomycetidae</taxon>
        <taxon>Venturiales</taxon>
        <taxon>Venturiaceae</taxon>
        <taxon>Venturia</taxon>
    </lineage>
</organism>
<feature type="region of interest" description="Disordered" evidence="1">
    <location>
        <begin position="1"/>
        <end position="33"/>
    </location>
</feature>